<dbReference type="AlphaFoldDB" id="A0A2A2M565"/>
<sequence length="111" mass="12071">MPLVPGSMMSSRIRHRCRGGQPRRTYVQALDTTPQRARNIARGQSAATCPPPPRGRRVNQTITTIAAHSHADTRNRSVDASRYACPTIWRVIAAAACVDVAPSFCNCSLAI</sequence>
<reference evidence="1 2" key="1">
    <citation type="journal article" date="2017" name="Curr. Biol.">
        <title>Genome architecture and evolution of a unichromosomal asexual nematode.</title>
        <authorList>
            <person name="Fradin H."/>
            <person name="Zegar C."/>
            <person name="Gutwein M."/>
            <person name="Lucas J."/>
            <person name="Kovtun M."/>
            <person name="Corcoran D."/>
            <person name="Baugh L.R."/>
            <person name="Kiontke K."/>
            <person name="Gunsalus K."/>
            <person name="Fitch D.H."/>
            <person name="Piano F."/>
        </authorList>
    </citation>
    <scope>NUCLEOTIDE SEQUENCE [LARGE SCALE GENOMIC DNA]</scope>
    <source>
        <strain evidence="1">PF1309</strain>
    </source>
</reference>
<dbReference type="EMBL" id="LIAE01005048">
    <property type="protein sequence ID" value="PAV93562.1"/>
    <property type="molecule type" value="Genomic_DNA"/>
</dbReference>
<accession>A0A2A2M565</accession>
<proteinExistence type="predicted"/>
<dbReference type="Proteomes" id="UP000218231">
    <property type="component" value="Unassembled WGS sequence"/>
</dbReference>
<organism evidence="1 2">
    <name type="scientific">Diploscapter pachys</name>
    <dbReference type="NCBI Taxonomy" id="2018661"/>
    <lineage>
        <taxon>Eukaryota</taxon>
        <taxon>Metazoa</taxon>
        <taxon>Ecdysozoa</taxon>
        <taxon>Nematoda</taxon>
        <taxon>Chromadorea</taxon>
        <taxon>Rhabditida</taxon>
        <taxon>Rhabditina</taxon>
        <taxon>Rhabditomorpha</taxon>
        <taxon>Rhabditoidea</taxon>
        <taxon>Rhabditidae</taxon>
        <taxon>Diploscapter</taxon>
    </lineage>
</organism>
<keyword evidence="2" id="KW-1185">Reference proteome</keyword>
<evidence type="ECO:0000313" key="2">
    <source>
        <dbReference type="Proteomes" id="UP000218231"/>
    </source>
</evidence>
<evidence type="ECO:0000313" key="1">
    <source>
        <dbReference type="EMBL" id="PAV93562.1"/>
    </source>
</evidence>
<comment type="caution">
    <text evidence="1">The sequence shown here is derived from an EMBL/GenBank/DDBJ whole genome shotgun (WGS) entry which is preliminary data.</text>
</comment>
<gene>
    <name evidence="1" type="ORF">WR25_23565</name>
</gene>
<protein>
    <submittedName>
        <fullName evidence="1">Uncharacterized protein</fullName>
    </submittedName>
</protein>
<name>A0A2A2M565_9BILA</name>